<gene>
    <name evidence="7" type="ORF">ACFSCY_02045</name>
</gene>
<feature type="domain" description="ABC-2 type transporter transmembrane" evidence="6">
    <location>
        <begin position="59"/>
        <end position="253"/>
    </location>
</feature>
<evidence type="ECO:0000256" key="5">
    <source>
        <dbReference type="SAM" id="Phobius"/>
    </source>
</evidence>
<keyword evidence="8" id="KW-1185">Reference proteome</keyword>
<comment type="subcellular location">
    <subcellularLocation>
        <location evidence="1">Membrane</location>
        <topology evidence="1">Multi-pass membrane protein</topology>
    </subcellularLocation>
</comment>
<keyword evidence="4 5" id="KW-0472">Membrane</keyword>
<evidence type="ECO:0000256" key="4">
    <source>
        <dbReference type="ARBA" id="ARBA00023136"/>
    </source>
</evidence>
<dbReference type="RefSeq" id="WP_343972596.1">
    <property type="nucleotide sequence ID" value="NZ_BAAAJG010000003.1"/>
</dbReference>
<comment type="caution">
    <text evidence="7">The sequence shown here is derived from an EMBL/GenBank/DDBJ whole genome shotgun (WGS) entry which is preliminary data.</text>
</comment>
<evidence type="ECO:0000259" key="6">
    <source>
        <dbReference type="Pfam" id="PF12698"/>
    </source>
</evidence>
<feature type="transmembrane region" description="Helical" evidence="5">
    <location>
        <begin position="178"/>
        <end position="196"/>
    </location>
</feature>
<dbReference type="EMBL" id="JBHUCP010000001">
    <property type="protein sequence ID" value="MFD1528215.1"/>
    <property type="molecule type" value="Genomic_DNA"/>
</dbReference>
<evidence type="ECO:0000256" key="3">
    <source>
        <dbReference type="ARBA" id="ARBA00022989"/>
    </source>
</evidence>
<dbReference type="Pfam" id="PF12698">
    <property type="entry name" value="ABC2_membrane_3"/>
    <property type="match status" value="1"/>
</dbReference>
<keyword evidence="3 5" id="KW-1133">Transmembrane helix</keyword>
<protein>
    <submittedName>
        <fullName evidence="7">ABC transporter permease</fullName>
    </submittedName>
</protein>
<evidence type="ECO:0000256" key="1">
    <source>
        <dbReference type="ARBA" id="ARBA00004141"/>
    </source>
</evidence>
<keyword evidence="2 5" id="KW-0812">Transmembrane</keyword>
<accession>A0ABW4FDA6</accession>
<dbReference type="Proteomes" id="UP001597145">
    <property type="component" value="Unassembled WGS sequence"/>
</dbReference>
<evidence type="ECO:0000313" key="8">
    <source>
        <dbReference type="Proteomes" id="UP001597145"/>
    </source>
</evidence>
<reference evidence="8" key="1">
    <citation type="journal article" date="2019" name="Int. J. Syst. Evol. Microbiol.">
        <title>The Global Catalogue of Microorganisms (GCM) 10K type strain sequencing project: providing services to taxonomists for standard genome sequencing and annotation.</title>
        <authorList>
            <consortium name="The Broad Institute Genomics Platform"/>
            <consortium name="The Broad Institute Genome Sequencing Center for Infectious Disease"/>
            <person name="Wu L."/>
            <person name="Ma J."/>
        </authorList>
    </citation>
    <scope>NUCLEOTIDE SEQUENCE [LARGE SCALE GENOMIC DNA]</scope>
    <source>
        <strain evidence="8">JCM 12165</strain>
    </source>
</reference>
<proteinExistence type="predicted"/>
<evidence type="ECO:0000256" key="2">
    <source>
        <dbReference type="ARBA" id="ARBA00022692"/>
    </source>
</evidence>
<organism evidence="7 8">
    <name type="scientific">Pseudonocardia aurantiaca</name>
    <dbReference type="NCBI Taxonomy" id="75290"/>
    <lineage>
        <taxon>Bacteria</taxon>
        <taxon>Bacillati</taxon>
        <taxon>Actinomycetota</taxon>
        <taxon>Actinomycetes</taxon>
        <taxon>Pseudonocardiales</taxon>
        <taxon>Pseudonocardiaceae</taxon>
        <taxon>Pseudonocardia</taxon>
    </lineage>
</organism>
<feature type="transmembrane region" description="Helical" evidence="5">
    <location>
        <begin position="66"/>
        <end position="87"/>
    </location>
</feature>
<evidence type="ECO:0000313" key="7">
    <source>
        <dbReference type="EMBL" id="MFD1528215.1"/>
    </source>
</evidence>
<feature type="transmembrane region" description="Helical" evidence="5">
    <location>
        <begin position="108"/>
        <end position="134"/>
    </location>
</feature>
<name>A0ABW4FDA6_9PSEU</name>
<feature type="transmembrane region" description="Helical" evidence="5">
    <location>
        <begin position="34"/>
        <end position="54"/>
    </location>
</feature>
<sequence length="262" mass="26618">MTAPTTTAAGGTAAGRVLALAATEVRLILRNKTVAVSSLVLPLGLGVLWAFQFGGVDDPARHAVSITLQLAVALAMGVYLTATQTLVARRHSGVLKRMRTSGLSDRGLIVATLAPSVVLGVVQLVVFAVVNVGIGAPSPNDPLPLVLAVMGGLALVVTAALATSIVTPSPERAQITTLPLMFVMLGVGVVAAIAPGEGWWPALSVMPGGAIGDLAQLAMTGGSWAAGTAGMPAIVPPLAALVAWPLVLGAVALRRFRWDPRR</sequence>
<feature type="transmembrane region" description="Helical" evidence="5">
    <location>
        <begin position="146"/>
        <end position="166"/>
    </location>
</feature>
<dbReference type="InterPro" id="IPR013525">
    <property type="entry name" value="ABC2_TM"/>
</dbReference>
<feature type="transmembrane region" description="Helical" evidence="5">
    <location>
        <begin position="233"/>
        <end position="253"/>
    </location>
</feature>